<dbReference type="InterPro" id="IPR029044">
    <property type="entry name" value="Nucleotide-diphossugar_trans"/>
</dbReference>
<proteinExistence type="inferred from homology"/>
<dbReference type="RefSeq" id="WP_150894277.1">
    <property type="nucleotide sequence ID" value="NZ_VYUY01000015.1"/>
</dbReference>
<reference evidence="7" key="1">
    <citation type="submission" date="2019-09" db="EMBL/GenBank/DDBJ databases">
        <title>Mumia zhuanghuii sp. nov. isolated from the intestinal contents of plateau pika (Ochotona curzoniae) in the Qinghai-Tibet plateau of China.</title>
        <authorList>
            <person name="Tian Z."/>
        </authorList>
    </citation>
    <scope>NUCLEOTIDE SEQUENCE [LARGE SCALE GENOMIC DNA]</scope>
    <source>
        <strain evidence="7">L-033</strain>
    </source>
</reference>
<dbReference type="EMBL" id="VYUY01000015">
    <property type="protein sequence ID" value="KAA9132395.1"/>
    <property type="molecule type" value="Genomic_DNA"/>
</dbReference>
<protein>
    <submittedName>
        <fullName evidence="6">Glycosyltransferase</fullName>
    </submittedName>
</protein>
<comment type="pathway">
    <text evidence="1">Cell wall biogenesis; cell wall polysaccharide biosynthesis.</text>
</comment>
<keyword evidence="3" id="KW-0328">Glycosyltransferase</keyword>
<sequence length="295" mass="33130">MIAAGIVTHEPDLDRLRLNLEGICPQVDSVWVADNGSSNAAGISALVADFGNARILPLERNLGVATALNRLAEHAEADGAGWLVTLDQDSVSPAGMVEELYSRCSERIGIVTPYIVDRNKMTPEQHRALALPPVEQYRQPARRGAITSGSLVSLRVWREVGGYDDAFFIDYVDYDFNQRVFEAGYLIVRANRTFLLHEVGRATRTWLRIPRKDLSGRWAVEPFYTFGHSPERCYFKARNRVLFTRKHGRRLGITHEGIWQIPQQVALTVLFESQRPAKLAAFARGVRDGMRMPLG</sequence>
<gene>
    <name evidence="6" type="ORF">F6B40_11965</name>
</gene>
<evidence type="ECO:0000256" key="2">
    <source>
        <dbReference type="ARBA" id="ARBA00006739"/>
    </source>
</evidence>
<organism evidence="6 7">
    <name type="scientific">Microbacterium caowuchunii</name>
    <dbReference type="NCBI Taxonomy" id="2614638"/>
    <lineage>
        <taxon>Bacteria</taxon>
        <taxon>Bacillati</taxon>
        <taxon>Actinomycetota</taxon>
        <taxon>Actinomycetes</taxon>
        <taxon>Micrococcales</taxon>
        <taxon>Microbacteriaceae</taxon>
        <taxon>Microbacterium</taxon>
    </lineage>
</organism>
<evidence type="ECO:0000256" key="1">
    <source>
        <dbReference type="ARBA" id="ARBA00004776"/>
    </source>
</evidence>
<comment type="caution">
    <text evidence="6">The sequence shown here is derived from an EMBL/GenBank/DDBJ whole genome shotgun (WGS) entry which is preliminary data.</text>
</comment>
<evidence type="ECO:0000256" key="4">
    <source>
        <dbReference type="ARBA" id="ARBA00022679"/>
    </source>
</evidence>
<dbReference type="PANTHER" id="PTHR43179:SF12">
    <property type="entry name" value="GALACTOFURANOSYLTRANSFERASE GLFT2"/>
    <property type="match status" value="1"/>
</dbReference>
<dbReference type="AlphaFoldDB" id="A0A5N0TBJ4"/>
<accession>A0A5N0TBJ4</accession>
<dbReference type="InterPro" id="IPR001173">
    <property type="entry name" value="Glyco_trans_2-like"/>
</dbReference>
<dbReference type="PANTHER" id="PTHR43179">
    <property type="entry name" value="RHAMNOSYLTRANSFERASE WBBL"/>
    <property type="match status" value="1"/>
</dbReference>
<feature type="domain" description="Glycosyltransferase 2-like" evidence="5">
    <location>
        <begin position="16"/>
        <end position="135"/>
    </location>
</feature>
<dbReference type="Pfam" id="PF00535">
    <property type="entry name" value="Glycos_transf_2"/>
    <property type="match status" value="1"/>
</dbReference>
<evidence type="ECO:0000256" key="3">
    <source>
        <dbReference type="ARBA" id="ARBA00022676"/>
    </source>
</evidence>
<comment type="similarity">
    <text evidence="2">Belongs to the glycosyltransferase 2 family.</text>
</comment>
<evidence type="ECO:0000259" key="5">
    <source>
        <dbReference type="Pfam" id="PF00535"/>
    </source>
</evidence>
<dbReference type="Proteomes" id="UP000326838">
    <property type="component" value="Unassembled WGS sequence"/>
</dbReference>
<keyword evidence="4 6" id="KW-0808">Transferase</keyword>
<dbReference type="GO" id="GO:0016757">
    <property type="term" value="F:glycosyltransferase activity"/>
    <property type="evidence" value="ECO:0007669"/>
    <property type="project" value="UniProtKB-KW"/>
</dbReference>
<keyword evidence="7" id="KW-1185">Reference proteome</keyword>
<evidence type="ECO:0000313" key="7">
    <source>
        <dbReference type="Proteomes" id="UP000326838"/>
    </source>
</evidence>
<name>A0A5N0TBJ4_9MICO</name>
<evidence type="ECO:0000313" key="6">
    <source>
        <dbReference type="EMBL" id="KAA9132395.1"/>
    </source>
</evidence>
<dbReference type="SUPFAM" id="SSF53448">
    <property type="entry name" value="Nucleotide-diphospho-sugar transferases"/>
    <property type="match status" value="1"/>
</dbReference>
<dbReference type="Gene3D" id="3.90.550.10">
    <property type="entry name" value="Spore Coat Polysaccharide Biosynthesis Protein SpsA, Chain A"/>
    <property type="match status" value="1"/>
</dbReference>